<accession>A0A328C8A3</accession>
<dbReference type="Proteomes" id="UP000249169">
    <property type="component" value="Unassembled WGS sequence"/>
</dbReference>
<organism evidence="1 2">
    <name type="scientific">Lujinxingia litoralis</name>
    <dbReference type="NCBI Taxonomy" id="2211119"/>
    <lineage>
        <taxon>Bacteria</taxon>
        <taxon>Deltaproteobacteria</taxon>
        <taxon>Bradymonadales</taxon>
        <taxon>Lujinxingiaceae</taxon>
        <taxon>Lujinxingia</taxon>
    </lineage>
</organism>
<reference evidence="1 2" key="1">
    <citation type="submission" date="2018-05" db="EMBL/GenBank/DDBJ databases">
        <title>Lujinxingia marina gen. nov. sp. nov., a new facultative anaerobic member of the class Deltaproteobacteria, and proposal of Lujinxingaceae fam. nov.</title>
        <authorList>
            <person name="Li C.-M."/>
        </authorList>
    </citation>
    <scope>NUCLEOTIDE SEQUENCE [LARGE SCALE GENOMIC DNA]</scope>
    <source>
        <strain evidence="1 2">B210</strain>
    </source>
</reference>
<sequence length="215" mass="23144">MMMTLTTLATGWGMVGCGEQVEPFGEGALALNWEVSPMGCALSEVAYVEVELANERRSYQEQYHCGAGEAALEGLAPGSYELKLRGYDPGGAATFESEGRQVTVRPERVESLDVVALKARPAELAVAWRFDNGRVCGANGVDKVEVTLYDLAFYEIASQRFGCNRGEGTIGELYAGDYIVRVSATGAEDARFQGDVRVSLKRGERAQTEAVLGSP</sequence>
<evidence type="ECO:0000313" key="1">
    <source>
        <dbReference type="EMBL" id="RAL23800.1"/>
    </source>
</evidence>
<dbReference type="EMBL" id="QHKO01000002">
    <property type="protein sequence ID" value="RAL23800.1"/>
    <property type="molecule type" value="Genomic_DNA"/>
</dbReference>
<dbReference type="AlphaFoldDB" id="A0A328C8A3"/>
<gene>
    <name evidence="1" type="ORF">DL240_06500</name>
</gene>
<protein>
    <submittedName>
        <fullName evidence="1">Uncharacterized protein</fullName>
    </submittedName>
</protein>
<keyword evidence="2" id="KW-1185">Reference proteome</keyword>
<evidence type="ECO:0000313" key="2">
    <source>
        <dbReference type="Proteomes" id="UP000249169"/>
    </source>
</evidence>
<comment type="caution">
    <text evidence="1">The sequence shown here is derived from an EMBL/GenBank/DDBJ whole genome shotgun (WGS) entry which is preliminary data.</text>
</comment>
<proteinExistence type="predicted"/>
<name>A0A328C8A3_9DELT</name>